<keyword evidence="3" id="KW-1185">Reference proteome</keyword>
<dbReference type="EMBL" id="JAYWIO010000003">
    <property type="protein sequence ID" value="KAK7273811.1"/>
    <property type="molecule type" value="Genomic_DNA"/>
</dbReference>
<feature type="signal peptide" evidence="1">
    <location>
        <begin position="1"/>
        <end position="33"/>
    </location>
</feature>
<dbReference type="AlphaFoldDB" id="A0AAN9FG96"/>
<protein>
    <recommendedName>
        <fullName evidence="4">Transmembrane protein</fullName>
    </recommendedName>
</protein>
<evidence type="ECO:0000313" key="3">
    <source>
        <dbReference type="Proteomes" id="UP001372338"/>
    </source>
</evidence>
<sequence>MPSFRRSGSNFCLFFFLVAVLIVLLGMVSTTEGIRDLKDFKSLFGSQLPKGPVPPSGPSLCHNKLSPYRDSKVSFPNDYYIICP</sequence>
<evidence type="ECO:0008006" key="4">
    <source>
        <dbReference type="Google" id="ProtNLM"/>
    </source>
</evidence>
<proteinExistence type="predicted"/>
<organism evidence="2 3">
    <name type="scientific">Crotalaria pallida</name>
    <name type="common">Smooth rattlebox</name>
    <name type="synonym">Crotalaria striata</name>
    <dbReference type="NCBI Taxonomy" id="3830"/>
    <lineage>
        <taxon>Eukaryota</taxon>
        <taxon>Viridiplantae</taxon>
        <taxon>Streptophyta</taxon>
        <taxon>Embryophyta</taxon>
        <taxon>Tracheophyta</taxon>
        <taxon>Spermatophyta</taxon>
        <taxon>Magnoliopsida</taxon>
        <taxon>eudicotyledons</taxon>
        <taxon>Gunneridae</taxon>
        <taxon>Pentapetalae</taxon>
        <taxon>rosids</taxon>
        <taxon>fabids</taxon>
        <taxon>Fabales</taxon>
        <taxon>Fabaceae</taxon>
        <taxon>Papilionoideae</taxon>
        <taxon>50 kb inversion clade</taxon>
        <taxon>genistoids sensu lato</taxon>
        <taxon>core genistoids</taxon>
        <taxon>Crotalarieae</taxon>
        <taxon>Crotalaria</taxon>
    </lineage>
</organism>
<name>A0AAN9FG96_CROPI</name>
<reference evidence="2 3" key="1">
    <citation type="submission" date="2024-01" db="EMBL/GenBank/DDBJ databases">
        <title>The genomes of 5 underutilized Papilionoideae crops provide insights into root nodulation and disease resistanc.</title>
        <authorList>
            <person name="Yuan L."/>
        </authorList>
    </citation>
    <scope>NUCLEOTIDE SEQUENCE [LARGE SCALE GENOMIC DNA]</scope>
    <source>
        <strain evidence="2">ZHUSHIDOU_FW_LH</strain>
        <tissue evidence="2">Leaf</tissue>
    </source>
</reference>
<feature type="chain" id="PRO_5042984579" description="Transmembrane protein" evidence="1">
    <location>
        <begin position="34"/>
        <end position="84"/>
    </location>
</feature>
<accession>A0AAN9FG96</accession>
<dbReference type="Proteomes" id="UP001372338">
    <property type="component" value="Unassembled WGS sequence"/>
</dbReference>
<comment type="caution">
    <text evidence="2">The sequence shown here is derived from an EMBL/GenBank/DDBJ whole genome shotgun (WGS) entry which is preliminary data.</text>
</comment>
<evidence type="ECO:0000313" key="2">
    <source>
        <dbReference type="EMBL" id="KAK7273811.1"/>
    </source>
</evidence>
<evidence type="ECO:0000256" key="1">
    <source>
        <dbReference type="SAM" id="SignalP"/>
    </source>
</evidence>
<gene>
    <name evidence="2" type="ORF">RIF29_14874</name>
</gene>
<keyword evidence="1" id="KW-0732">Signal</keyword>